<dbReference type="Proteomes" id="UP000000323">
    <property type="component" value="Chromosome 1"/>
</dbReference>
<reference evidence="13" key="1">
    <citation type="journal article" date="2010" name="Stand. Genomic Sci.">
        <title>Complete genome sequence of 'Thermobaculum terrenum' type strain (YNP1).</title>
        <authorList>
            <person name="Kiss H."/>
            <person name="Cleland D."/>
            <person name="Lapidus A."/>
            <person name="Lucas S."/>
            <person name="Glavina Del Rio T."/>
            <person name="Nolan M."/>
            <person name="Tice H."/>
            <person name="Han C."/>
            <person name="Goodwin L."/>
            <person name="Pitluck S."/>
            <person name="Liolios K."/>
            <person name="Ivanova N."/>
            <person name="Mavromatis K."/>
            <person name="Ovchinnikova G."/>
            <person name="Pati A."/>
            <person name="Chen A."/>
            <person name="Palaniappan K."/>
            <person name="Land M."/>
            <person name="Hauser L."/>
            <person name="Chang Y."/>
            <person name="Jeffries C."/>
            <person name="Lu M."/>
            <person name="Brettin T."/>
            <person name="Detter J."/>
            <person name="Goker M."/>
            <person name="Tindall B."/>
            <person name="Beck B."/>
            <person name="McDermott T."/>
            <person name="Woyke T."/>
            <person name="Bristow J."/>
            <person name="Eisen J."/>
            <person name="Markowitz V."/>
            <person name="Hugenholtz P."/>
            <person name="Kyrpides N."/>
            <person name="Klenk H."/>
            <person name="Cheng J."/>
        </authorList>
    </citation>
    <scope>NUCLEOTIDE SEQUENCE [LARGE SCALE GENOMIC DNA]</scope>
    <source>
        <strain evidence="13">ATCC BAA-798 / YNP1</strain>
    </source>
</reference>
<evidence type="ECO:0000256" key="2">
    <source>
        <dbReference type="ARBA" id="ARBA00008016"/>
    </source>
</evidence>
<keyword evidence="8 9" id="KW-0238">DNA-binding</keyword>
<keyword evidence="9 10" id="KW-0227">DNA damage</keyword>
<dbReference type="InterPro" id="IPR001238">
    <property type="entry name" value="DNA-binding_RecF"/>
</dbReference>
<dbReference type="Gene3D" id="3.40.50.300">
    <property type="entry name" value="P-loop containing nucleotide triphosphate hydrolases"/>
    <property type="match status" value="1"/>
</dbReference>
<evidence type="ECO:0000313" key="13">
    <source>
        <dbReference type="Proteomes" id="UP000000323"/>
    </source>
</evidence>
<dbReference type="eggNOG" id="COG1195">
    <property type="taxonomic scope" value="Bacteria"/>
</dbReference>
<name>D1CDE2_THET1</name>
<keyword evidence="13" id="KW-1185">Reference proteome</keyword>
<evidence type="ECO:0000256" key="9">
    <source>
        <dbReference type="HAMAP-Rule" id="MF_00365"/>
    </source>
</evidence>
<keyword evidence="7 9" id="KW-0067">ATP-binding</keyword>
<keyword evidence="6 9" id="KW-0547">Nucleotide-binding</keyword>
<evidence type="ECO:0000256" key="4">
    <source>
        <dbReference type="ARBA" id="ARBA00022490"/>
    </source>
</evidence>
<dbReference type="PROSITE" id="PS00617">
    <property type="entry name" value="RECF_1"/>
    <property type="match status" value="1"/>
</dbReference>
<evidence type="ECO:0000313" key="12">
    <source>
        <dbReference type="EMBL" id="ACZ40948.1"/>
    </source>
</evidence>
<dbReference type="GO" id="GO:0003697">
    <property type="term" value="F:single-stranded DNA binding"/>
    <property type="evidence" value="ECO:0007669"/>
    <property type="project" value="UniProtKB-UniRule"/>
</dbReference>
<dbReference type="SUPFAM" id="SSF52540">
    <property type="entry name" value="P-loop containing nucleoside triphosphate hydrolases"/>
    <property type="match status" value="1"/>
</dbReference>
<feature type="binding site" evidence="9">
    <location>
        <begin position="10"/>
        <end position="17"/>
    </location>
    <ligand>
        <name>ATP</name>
        <dbReference type="ChEBI" id="CHEBI:30616"/>
    </ligand>
</feature>
<evidence type="ECO:0000259" key="11">
    <source>
        <dbReference type="Pfam" id="PF02463"/>
    </source>
</evidence>
<sequence>MPNGPILVLGPNASGKTTLLEAIYLLATTKSHRAGSDRELINWNTESEEGVPAFARVAAEVRRRSPIQVEITILKESTAQGENVRKRIRVNGVNKRAIDLIGQVNVVMFGPQDLDLIVGAPSLRRRYLNITISQLDHQYVRTLQTYERVVLQRNTLIKALSDRAFKLRDESINDQFAYWDNELVNQGSYLLARRLEILSRMNELASMVHSKLTGSSQELSIAYKSTLFDSLPLQLDNPREEEIRDLYIKKIHDLRREELRRGMTLVGPHRDDISFLVGGVDVGVYGSRGQQRSVILAIKLAEVDLMKSITGDLPILLLDDVVSELDPERRRYLLQNVLQLSQQALVTTTDLLTIGREFLAEASLFETTSTGLLQPMKRTWKIGGER</sequence>
<comment type="function">
    <text evidence="9 10">The RecF protein is involved in DNA metabolism; it is required for DNA replication and normal SOS inducibility. RecF binds preferentially to single-stranded, linear DNA. It also seems to bind ATP.</text>
</comment>
<dbReference type="NCBIfam" id="TIGR00611">
    <property type="entry name" value="recf"/>
    <property type="match status" value="1"/>
</dbReference>
<dbReference type="AlphaFoldDB" id="D1CDE2"/>
<dbReference type="KEGG" id="ttr:Tter_0025"/>
<keyword evidence="9 10" id="KW-0742">SOS response</keyword>
<evidence type="ECO:0000256" key="3">
    <source>
        <dbReference type="ARBA" id="ARBA00020170"/>
    </source>
</evidence>
<evidence type="ECO:0000256" key="6">
    <source>
        <dbReference type="ARBA" id="ARBA00022741"/>
    </source>
</evidence>
<dbReference type="PANTHER" id="PTHR32182:SF0">
    <property type="entry name" value="DNA REPLICATION AND REPAIR PROTEIN RECF"/>
    <property type="match status" value="1"/>
</dbReference>
<dbReference type="PROSITE" id="PS00618">
    <property type="entry name" value="RECF_2"/>
    <property type="match status" value="1"/>
</dbReference>
<dbReference type="GO" id="GO:0000731">
    <property type="term" value="P:DNA synthesis involved in DNA repair"/>
    <property type="evidence" value="ECO:0007669"/>
    <property type="project" value="TreeGrafter"/>
</dbReference>
<comment type="subcellular location">
    <subcellularLocation>
        <location evidence="1 9 10">Cytoplasm</location>
    </subcellularLocation>
</comment>
<dbReference type="Gene3D" id="1.20.1050.90">
    <property type="entry name" value="RecF/RecN/SMC, N-terminal domain"/>
    <property type="match status" value="1"/>
</dbReference>
<dbReference type="GO" id="GO:0009432">
    <property type="term" value="P:SOS response"/>
    <property type="evidence" value="ECO:0007669"/>
    <property type="project" value="UniProtKB-UniRule"/>
</dbReference>
<keyword evidence="4 9" id="KW-0963">Cytoplasm</keyword>
<dbReference type="GO" id="GO:0005737">
    <property type="term" value="C:cytoplasm"/>
    <property type="evidence" value="ECO:0007669"/>
    <property type="project" value="UniProtKB-SubCell"/>
</dbReference>
<keyword evidence="5 9" id="KW-0235">DNA replication</keyword>
<evidence type="ECO:0000256" key="10">
    <source>
        <dbReference type="RuleBase" id="RU000578"/>
    </source>
</evidence>
<dbReference type="HAMAP" id="MF_00365">
    <property type="entry name" value="RecF"/>
    <property type="match status" value="1"/>
</dbReference>
<dbReference type="HOGENOM" id="CLU_040267_0_1_0"/>
<proteinExistence type="inferred from homology"/>
<evidence type="ECO:0000256" key="1">
    <source>
        <dbReference type="ARBA" id="ARBA00004496"/>
    </source>
</evidence>
<gene>
    <name evidence="9" type="primary">recF</name>
    <name evidence="12" type="ordered locus">Tter_0025</name>
</gene>
<keyword evidence="9 10" id="KW-0234">DNA repair</keyword>
<feature type="domain" description="RecF/RecN/SMC N-terminal" evidence="11">
    <location>
        <begin position="7"/>
        <end position="349"/>
    </location>
</feature>
<evidence type="ECO:0000256" key="5">
    <source>
        <dbReference type="ARBA" id="ARBA00022705"/>
    </source>
</evidence>
<protein>
    <recommendedName>
        <fullName evidence="3 9">DNA replication and repair protein RecF</fullName>
    </recommendedName>
</protein>
<dbReference type="InterPro" id="IPR003395">
    <property type="entry name" value="RecF/RecN/SMC_N"/>
</dbReference>
<comment type="similarity">
    <text evidence="2 9 10">Belongs to the RecF family.</text>
</comment>
<dbReference type="GO" id="GO:0006260">
    <property type="term" value="P:DNA replication"/>
    <property type="evidence" value="ECO:0007669"/>
    <property type="project" value="UniProtKB-UniRule"/>
</dbReference>
<dbReference type="InterPro" id="IPR042174">
    <property type="entry name" value="RecF_2"/>
</dbReference>
<dbReference type="GO" id="GO:0005524">
    <property type="term" value="F:ATP binding"/>
    <property type="evidence" value="ECO:0007669"/>
    <property type="project" value="UniProtKB-UniRule"/>
</dbReference>
<accession>D1CDE2</accession>
<dbReference type="InterPro" id="IPR027417">
    <property type="entry name" value="P-loop_NTPase"/>
</dbReference>
<dbReference type="GO" id="GO:0006302">
    <property type="term" value="P:double-strand break repair"/>
    <property type="evidence" value="ECO:0007669"/>
    <property type="project" value="TreeGrafter"/>
</dbReference>
<organism evidence="12 13">
    <name type="scientific">Thermobaculum terrenum (strain ATCC BAA-798 / CCMEE 7001 / YNP1)</name>
    <dbReference type="NCBI Taxonomy" id="525904"/>
    <lineage>
        <taxon>Bacteria</taxon>
        <taxon>Bacillati</taxon>
        <taxon>Chloroflexota</taxon>
        <taxon>Chloroflexia</taxon>
        <taxon>Candidatus Thermobaculales</taxon>
        <taxon>Candidatus Thermobaculaceae</taxon>
        <taxon>Thermobaculum</taxon>
    </lineage>
</organism>
<dbReference type="InterPro" id="IPR018078">
    <property type="entry name" value="DNA-binding_RecF_CS"/>
</dbReference>
<evidence type="ECO:0000256" key="7">
    <source>
        <dbReference type="ARBA" id="ARBA00022840"/>
    </source>
</evidence>
<dbReference type="Pfam" id="PF02463">
    <property type="entry name" value="SMC_N"/>
    <property type="match status" value="1"/>
</dbReference>
<evidence type="ECO:0000256" key="8">
    <source>
        <dbReference type="ARBA" id="ARBA00023125"/>
    </source>
</evidence>
<dbReference type="STRING" id="525904.Tter_0025"/>
<dbReference type="EMBL" id="CP001825">
    <property type="protein sequence ID" value="ACZ40948.1"/>
    <property type="molecule type" value="Genomic_DNA"/>
</dbReference>
<dbReference type="PANTHER" id="PTHR32182">
    <property type="entry name" value="DNA REPLICATION AND REPAIR PROTEIN RECF"/>
    <property type="match status" value="1"/>
</dbReference>